<dbReference type="AlphaFoldDB" id="A0A9D4GU36"/>
<accession>A0A9D4GU36</accession>
<evidence type="ECO:0000256" key="2">
    <source>
        <dbReference type="SAM" id="Phobius"/>
    </source>
</evidence>
<name>A0A9D4GU36_DREPO</name>
<sequence>MCTTAPRAATTAACWARERRIGLQLYADDLWLALLYMFAAILAAATDKARVYEYLGTPANTVRLQDPHLPQHWKDAWFLAGVREDVIALATIDFAVTTDDRQLAKAMTLACACERRDKPPALFLREPSKEARCIRYVNILFRNATGRDCVGTRRPSLRVQPVLRVPVARRPAVVRDHEGRVRETRKDVRGERRGLVERRHRHRRLADPADVAGTRVL</sequence>
<evidence type="ECO:0000313" key="3">
    <source>
        <dbReference type="EMBL" id="KAH3821504.1"/>
    </source>
</evidence>
<organism evidence="3 4">
    <name type="scientific">Dreissena polymorpha</name>
    <name type="common">Zebra mussel</name>
    <name type="synonym">Mytilus polymorpha</name>
    <dbReference type="NCBI Taxonomy" id="45954"/>
    <lineage>
        <taxon>Eukaryota</taxon>
        <taxon>Metazoa</taxon>
        <taxon>Spiralia</taxon>
        <taxon>Lophotrochozoa</taxon>
        <taxon>Mollusca</taxon>
        <taxon>Bivalvia</taxon>
        <taxon>Autobranchia</taxon>
        <taxon>Heteroconchia</taxon>
        <taxon>Euheterodonta</taxon>
        <taxon>Imparidentia</taxon>
        <taxon>Neoheterodontei</taxon>
        <taxon>Myida</taxon>
        <taxon>Dreissenoidea</taxon>
        <taxon>Dreissenidae</taxon>
        <taxon>Dreissena</taxon>
    </lineage>
</organism>
<keyword evidence="2" id="KW-0472">Membrane</keyword>
<reference evidence="3" key="1">
    <citation type="journal article" date="2019" name="bioRxiv">
        <title>The Genome of the Zebra Mussel, Dreissena polymorpha: A Resource for Invasive Species Research.</title>
        <authorList>
            <person name="McCartney M.A."/>
            <person name="Auch B."/>
            <person name="Kono T."/>
            <person name="Mallez S."/>
            <person name="Zhang Y."/>
            <person name="Obille A."/>
            <person name="Becker A."/>
            <person name="Abrahante J.E."/>
            <person name="Garbe J."/>
            <person name="Badalamenti J.P."/>
            <person name="Herman A."/>
            <person name="Mangelson H."/>
            <person name="Liachko I."/>
            <person name="Sullivan S."/>
            <person name="Sone E.D."/>
            <person name="Koren S."/>
            <person name="Silverstein K.A.T."/>
            <person name="Beckman K.B."/>
            <person name="Gohl D.M."/>
        </authorList>
    </citation>
    <scope>NUCLEOTIDE SEQUENCE</scope>
    <source>
        <strain evidence="3">Duluth1</strain>
        <tissue evidence="3">Whole animal</tissue>
    </source>
</reference>
<feature type="compositionally biased region" description="Basic and acidic residues" evidence="1">
    <location>
        <begin position="178"/>
        <end position="197"/>
    </location>
</feature>
<protein>
    <submittedName>
        <fullName evidence="3">Uncharacterized protein</fullName>
    </submittedName>
</protein>
<dbReference type="Proteomes" id="UP000828390">
    <property type="component" value="Unassembled WGS sequence"/>
</dbReference>
<comment type="caution">
    <text evidence="3">The sequence shown here is derived from an EMBL/GenBank/DDBJ whole genome shotgun (WGS) entry which is preliminary data.</text>
</comment>
<feature type="transmembrane region" description="Helical" evidence="2">
    <location>
        <begin position="30"/>
        <end position="46"/>
    </location>
</feature>
<dbReference type="EMBL" id="JAIWYP010000005">
    <property type="protein sequence ID" value="KAH3821504.1"/>
    <property type="molecule type" value="Genomic_DNA"/>
</dbReference>
<keyword evidence="2" id="KW-1133">Transmembrane helix</keyword>
<evidence type="ECO:0000313" key="4">
    <source>
        <dbReference type="Proteomes" id="UP000828390"/>
    </source>
</evidence>
<reference evidence="3" key="2">
    <citation type="submission" date="2020-11" db="EMBL/GenBank/DDBJ databases">
        <authorList>
            <person name="McCartney M.A."/>
            <person name="Auch B."/>
            <person name="Kono T."/>
            <person name="Mallez S."/>
            <person name="Becker A."/>
            <person name="Gohl D.M."/>
            <person name="Silverstein K.A.T."/>
            <person name="Koren S."/>
            <person name="Bechman K.B."/>
            <person name="Herman A."/>
            <person name="Abrahante J.E."/>
            <person name="Garbe J."/>
        </authorList>
    </citation>
    <scope>NUCLEOTIDE SEQUENCE</scope>
    <source>
        <strain evidence="3">Duluth1</strain>
        <tissue evidence="3">Whole animal</tissue>
    </source>
</reference>
<keyword evidence="2" id="KW-0812">Transmembrane</keyword>
<keyword evidence="4" id="KW-1185">Reference proteome</keyword>
<feature type="region of interest" description="Disordered" evidence="1">
    <location>
        <begin position="178"/>
        <end position="217"/>
    </location>
</feature>
<proteinExistence type="predicted"/>
<gene>
    <name evidence="3" type="ORF">DPMN_123268</name>
</gene>
<evidence type="ECO:0000256" key="1">
    <source>
        <dbReference type="SAM" id="MobiDB-lite"/>
    </source>
</evidence>